<evidence type="ECO:0000313" key="4">
    <source>
        <dbReference type="EMBL" id="MBS2100496.1"/>
    </source>
</evidence>
<dbReference type="PANTHER" id="PTHR47893:SF1">
    <property type="entry name" value="REGULATORY PROTEIN PCHR"/>
    <property type="match status" value="1"/>
</dbReference>
<dbReference type="InterPro" id="IPR009057">
    <property type="entry name" value="Homeodomain-like_sf"/>
</dbReference>
<keyword evidence="5" id="KW-1185">Reference proteome</keyword>
<organism evidence="4 5">
    <name type="scientific">Carboxylicivirga linearis</name>
    <dbReference type="NCBI Taxonomy" id="1628157"/>
    <lineage>
        <taxon>Bacteria</taxon>
        <taxon>Pseudomonadati</taxon>
        <taxon>Bacteroidota</taxon>
        <taxon>Bacteroidia</taxon>
        <taxon>Marinilabiliales</taxon>
        <taxon>Marinilabiliaceae</taxon>
        <taxon>Carboxylicivirga</taxon>
    </lineage>
</organism>
<dbReference type="InterPro" id="IPR018060">
    <property type="entry name" value="HTH_AraC"/>
</dbReference>
<evidence type="ECO:0000256" key="2">
    <source>
        <dbReference type="ARBA" id="ARBA00023163"/>
    </source>
</evidence>
<feature type="domain" description="HTH araC/xylS-type" evidence="3">
    <location>
        <begin position="231"/>
        <end position="329"/>
    </location>
</feature>
<dbReference type="Gene3D" id="1.10.10.60">
    <property type="entry name" value="Homeodomain-like"/>
    <property type="match status" value="1"/>
</dbReference>
<dbReference type="Pfam" id="PF12833">
    <property type="entry name" value="HTH_18"/>
    <property type="match status" value="1"/>
</dbReference>
<evidence type="ECO:0000259" key="3">
    <source>
        <dbReference type="PROSITE" id="PS01124"/>
    </source>
</evidence>
<comment type="caution">
    <text evidence="4">The sequence shown here is derived from an EMBL/GenBank/DDBJ whole genome shotgun (WGS) entry which is preliminary data.</text>
</comment>
<dbReference type="Proteomes" id="UP000708576">
    <property type="component" value="Unassembled WGS sequence"/>
</dbReference>
<dbReference type="PANTHER" id="PTHR47893">
    <property type="entry name" value="REGULATORY PROTEIN PCHR"/>
    <property type="match status" value="1"/>
</dbReference>
<evidence type="ECO:0000313" key="5">
    <source>
        <dbReference type="Proteomes" id="UP000708576"/>
    </source>
</evidence>
<protein>
    <submittedName>
        <fullName evidence="4">Helix-turn-helix transcriptional regulator</fullName>
    </submittedName>
</protein>
<dbReference type="SMART" id="SM00342">
    <property type="entry name" value="HTH_ARAC"/>
    <property type="match status" value="1"/>
</dbReference>
<evidence type="ECO:0000256" key="1">
    <source>
        <dbReference type="ARBA" id="ARBA00023015"/>
    </source>
</evidence>
<proteinExistence type="predicted"/>
<dbReference type="EMBL" id="JAGUCO010000024">
    <property type="protein sequence ID" value="MBS2100496.1"/>
    <property type="molecule type" value="Genomic_DNA"/>
</dbReference>
<name>A0ABS5K1T3_9BACT</name>
<keyword evidence="2" id="KW-0804">Transcription</keyword>
<sequence>MEHHDQQIICLQEGSGYKYLDILEESYPKGKRTENGFDYELGNDLIKIDISPISKDFELILLQLQLQKSLLVKRLPDDQTDYFHLTLIKEGQVTRQYQNEQKNAEAGTSMGLFLHNGLFPLDSHYPSRVGIRSVSFKFSLSGISSLIPEAIPLLQSLFPDDEPKGYHTQVSAELEKLMDDLFFYETLDFGRQALVTSDGLKLYTLLMSSLKNQLDKENLHGLHIDDYKRLLEVKQFILDHLNQKVSMDEIANKFGVSGSKLKRDFKALFDCNVGEFYTHAKMDEAYRRLKSGKYTVTEVGYDMGYQNASKFSTMFKKVKGINPKDVIPLQ</sequence>
<keyword evidence="1" id="KW-0805">Transcription regulation</keyword>
<dbReference type="InterPro" id="IPR053142">
    <property type="entry name" value="PchR_regulatory_protein"/>
</dbReference>
<gene>
    <name evidence="4" type="ORF">KEM10_19575</name>
</gene>
<reference evidence="4 5" key="1">
    <citation type="journal article" date="2015" name="Int. J. Syst. Evol. Microbiol.">
        <title>Carboxylicivirga linearis sp. nov., isolated from a sea cucumber culture pond.</title>
        <authorList>
            <person name="Wang F.Q."/>
            <person name="Zhou Y.X."/>
            <person name="Lin X.Z."/>
            <person name="Chen G.J."/>
            <person name="Du Z.J."/>
        </authorList>
    </citation>
    <scope>NUCLEOTIDE SEQUENCE [LARGE SCALE GENOMIC DNA]</scope>
    <source>
        <strain evidence="4 5">FB218</strain>
    </source>
</reference>
<dbReference type="SUPFAM" id="SSF46689">
    <property type="entry name" value="Homeodomain-like"/>
    <property type="match status" value="2"/>
</dbReference>
<dbReference type="PROSITE" id="PS01124">
    <property type="entry name" value="HTH_ARAC_FAMILY_2"/>
    <property type="match status" value="1"/>
</dbReference>
<dbReference type="RefSeq" id="WP_212218455.1">
    <property type="nucleotide sequence ID" value="NZ_JAGUCO010000024.1"/>
</dbReference>
<accession>A0ABS5K1T3</accession>